<sequence length="166" mass="18033">MAIAKLKALHAHLVAQNFVDENLVQSWAEDATATPRAREKGNGLHVCRFEYTGVVTLDGFSGSEDLLLAVLTTWVMDNDPDREGDNLEPPQIDLIIRDDGIADVDISLVFIEDITIVPDASGPVTYRGQQWSLGQPDIFTAESGALNDIPSRDAGRNDDADYAPAP</sequence>
<evidence type="ECO:0000313" key="2">
    <source>
        <dbReference type="EMBL" id="MFC3155266.1"/>
    </source>
</evidence>
<accession>A0ABV7HR31</accession>
<feature type="region of interest" description="Disordered" evidence="1">
    <location>
        <begin position="142"/>
        <end position="166"/>
    </location>
</feature>
<evidence type="ECO:0000256" key="1">
    <source>
        <dbReference type="SAM" id="MobiDB-lite"/>
    </source>
</evidence>
<evidence type="ECO:0000313" key="3">
    <source>
        <dbReference type="Proteomes" id="UP001595548"/>
    </source>
</evidence>
<feature type="compositionally biased region" description="Basic and acidic residues" evidence="1">
    <location>
        <begin position="150"/>
        <end position="159"/>
    </location>
</feature>
<dbReference type="EMBL" id="JBHRTL010000006">
    <property type="protein sequence ID" value="MFC3155266.1"/>
    <property type="molecule type" value="Genomic_DNA"/>
</dbReference>
<organism evidence="2 3">
    <name type="scientific">Gilvimarinus japonicus</name>
    <dbReference type="NCBI Taxonomy" id="1796469"/>
    <lineage>
        <taxon>Bacteria</taxon>
        <taxon>Pseudomonadati</taxon>
        <taxon>Pseudomonadota</taxon>
        <taxon>Gammaproteobacteria</taxon>
        <taxon>Cellvibrionales</taxon>
        <taxon>Cellvibrionaceae</taxon>
        <taxon>Gilvimarinus</taxon>
    </lineage>
</organism>
<proteinExistence type="predicted"/>
<reference evidence="3" key="1">
    <citation type="journal article" date="2019" name="Int. J. Syst. Evol. Microbiol.">
        <title>The Global Catalogue of Microorganisms (GCM) 10K type strain sequencing project: providing services to taxonomists for standard genome sequencing and annotation.</title>
        <authorList>
            <consortium name="The Broad Institute Genomics Platform"/>
            <consortium name="The Broad Institute Genome Sequencing Center for Infectious Disease"/>
            <person name="Wu L."/>
            <person name="Ma J."/>
        </authorList>
    </citation>
    <scope>NUCLEOTIDE SEQUENCE [LARGE SCALE GENOMIC DNA]</scope>
    <source>
        <strain evidence="3">KCTC 52141</strain>
    </source>
</reference>
<name>A0ABV7HR31_9GAMM</name>
<protein>
    <submittedName>
        <fullName evidence="2">Phage tail protein</fullName>
    </submittedName>
</protein>
<gene>
    <name evidence="2" type="ORF">ACFOEB_08640</name>
</gene>
<keyword evidence="3" id="KW-1185">Reference proteome</keyword>
<comment type="caution">
    <text evidence="2">The sequence shown here is derived from an EMBL/GenBank/DDBJ whole genome shotgun (WGS) entry which is preliminary data.</text>
</comment>
<dbReference type="RefSeq" id="WP_382415882.1">
    <property type="nucleotide sequence ID" value="NZ_AP031500.1"/>
</dbReference>
<dbReference type="Pfam" id="PF06891">
    <property type="entry name" value="P2_Phage_GpR"/>
    <property type="match status" value="1"/>
</dbReference>
<dbReference type="InterPro" id="IPR009678">
    <property type="entry name" value="Phage_tail_completion_R"/>
</dbReference>
<dbReference type="Proteomes" id="UP001595548">
    <property type="component" value="Unassembled WGS sequence"/>
</dbReference>